<evidence type="ECO:0000259" key="7">
    <source>
        <dbReference type="Pfam" id="PF04138"/>
    </source>
</evidence>
<keyword evidence="3 6" id="KW-0812">Transmembrane</keyword>
<evidence type="ECO:0000313" key="9">
    <source>
        <dbReference type="Proteomes" id="UP001501468"/>
    </source>
</evidence>
<comment type="caution">
    <text evidence="8">The sequence shown here is derived from an EMBL/GenBank/DDBJ whole genome shotgun (WGS) entry which is preliminary data.</text>
</comment>
<evidence type="ECO:0000256" key="3">
    <source>
        <dbReference type="ARBA" id="ARBA00022692"/>
    </source>
</evidence>
<proteinExistence type="inferred from homology"/>
<gene>
    <name evidence="8" type="ORF">GCM10022399_05660</name>
</gene>
<organism evidence="8 9">
    <name type="scientific">Terrabacter ginsenosidimutans</name>
    <dbReference type="NCBI Taxonomy" id="490575"/>
    <lineage>
        <taxon>Bacteria</taxon>
        <taxon>Bacillati</taxon>
        <taxon>Actinomycetota</taxon>
        <taxon>Actinomycetes</taxon>
        <taxon>Micrococcales</taxon>
        <taxon>Intrasporangiaceae</taxon>
        <taxon>Terrabacter</taxon>
    </lineage>
</organism>
<reference evidence="9" key="1">
    <citation type="journal article" date="2019" name="Int. J. Syst. Evol. Microbiol.">
        <title>The Global Catalogue of Microorganisms (GCM) 10K type strain sequencing project: providing services to taxonomists for standard genome sequencing and annotation.</title>
        <authorList>
            <consortium name="The Broad Institute Genomics Platform"/>
            <consortium name="The Broad Institute Genome Sequencing Center for Infectious Disease"/>
            <person name="Wu L."/>
            <person name="Ma J."/>
        </authorList>
    </citation>
    <scope>NUCLEOTIDE SEQUENCE [LARGE SCALE GENOMIC DNA]</scope>
    <source>
        <strain evidence="9">JCM 17125</strain>
    </source>
</reference>
<feature type="transmembrane region" description="Helical" evidence="6">
    <location>
        <begin position="110"/>
        <end position="130"/>
    </location>
</feature>
<evidence type="ECO:0000256" key="1">
    <source>
        <dbReference type="ARBA" id="ARBA00004141"/>
    </source>
</evidence>
<keyword evidence="5 6" id="KW-0472">Membrane</keyword>
<dbReference type="InterPro" id="IPR007267">
    <property type="entry name" value="GtrA_DPMS_TM"/>
</dbReference>
<evidence type="ECO:0000256" key="2">
    <source>
        <dbReference type="ARBA" id="ARBA00009399"/>
    </source>
</evidence>
<comment type="subcellular location">
    <subcellularLocation>
        <location evidence="1">Membrane</location>
        <topology evidence="1">Multi-pass membrane protein</topology>
    </subcellularLocation>
</comment>
<sequence>MTTMTAPRIQLSQQVIRFAGVGLVTTALHLGLFAALVRGGAATQLANGIALVIATVANTAINRAWTFEISGRRRLAIHHGQALVIFAITYTATTLALAVLGALAPDAGTAVQTAVVAVANVLSTAARFVAMRRWIFRSPADVTTAPADGPTDRHDTAYVADGVLEGPRGDG</sequence>
<dbReference type="Proteomes" id="UP001501468">
    <property type="component" value="Unassembled WGS sequence"/>
</dbReference>
<dbReference type="PANTHER" id="PTHR38459">
    <property type="entry name" value="PROPHAGE BACTOPRENOL-LINKED GLUCOSE TRANSLOCASE HOMOLOG"/>
    <property type="match status" value="1"/>
</dbReference>
<dbReference type="PANTHER" id="PTHR38459:SF1">
    <property type="entry name" value="PROPHAGE BACTOPRENOL-LINKED GLUCOSE TRANSLOCASE HOMOLOG"/>
    <property type="match status" value="1"/>
</dbReference>
<dbReference type="EMBL" id="BAABDC010000001">
    <property type="protein sequence ID" value="GAA3692356.1"/>
    <property type="molecule type" value="Genomic_DNA"/>
</dbReference>
<feature type="transmembrane region" description="Helical" evidence="6">
    <location>
        <begin position="15"/>
        <end position="36"/>
    </location>
</feature>
<dbReference type="InterPro" id="IPR051401">
    <property type="entry name" value="GtrA_CellWall_Glycosyl"/>
</dbReference>
<evidence type="ECO:0000313" key="8">
    <source>
        <dbReference type="EMBL" id="GAA3692356.1"/>
    </source>
</evidence>
<evidence type="ECO:0000256" key="4">
    <source>
        <dbReference type="ARBA" id="ARBA00022989"/>
    </source>
</evidence>
<protein>
    <recommendedName>
        <fullName evidence="7">GtrA/DPMS transmembrane domain-containing protein</fullName>
    </recommendedName>
</protein>
<feature type="transmembrane region" description="Helical" evidence="6">
    <location>
        <begin position="82"/>
        <end position="104"/>
    </location>
</feature>
<accession>A0ABP7CPC0</accession>
<evidence type="ECO:0000256" key="6">
    <source>
        <dbReference type="SAM" id="Phobius"/>
    </source>
</evidence>
<evidence type="ECO:0000256" key="5">
    <source>
        <dbReference type="ARBA" id="ARBA00023136"/>
    </source>
</evidence>
<feature type="domain" description="GtrA/DPMS transmembrane" evidence="7">
    <location>
        <begin position="17"/>
        <end position="136"/>
    </location>
</feature>
<keyword evidence="9" id="KW-1185">Reference proteome</keyword>
<name>A0ABP7CPC0_9MICO</name>
<keyword evidence="4 6" id="KW-1133">Transmembrane helix</keyword>
<dbReference type="Pfam" id="PF04138">
    <property type="entry name" value="GtrA_DPMS_TM"/>
    <property type="match status" value="1"/>
</dbReference>
<comment type="similarity">
    <text evidence="2">Belongs to the GtrA family.</text>
</comment>